<feature type="region of interest" description="Disordered" evidence="6">
    <location>
        <begin position="357"/>
        <end position="410"/>
    </location>
</feature>
<dbReference type="PANTHER" id="PTHR39087:SF2">
    <property type="entry name" value="UPF0104 MEMBRANE PROTEIN MJ1595"/>
    <property type="match status" value="1"/>
</dbReference>
<protein>
    <submittedName>
        <fullName evidence="8">Uncharacterized membrane protein YbhN (UPF0104 family)</fullName>
    </submittedName>
    <submittedName>
        <fullName evidence="9">Uncharacterized membrane protein YbhN, UPF0104 family</fullName>
    </submittedName>
</protein>
<name>A0A1I2R0M8_9ACTN</name>
<evidence type="ECO:0000256" key="7">
    <source>
        <dbReference type="SAM" id="Phobius"/>
    </source>
</evidence>
<dbReference type="InterPro" id="IPR022791">
    <property type="entry name" value="L-PG_synthase/AglD"/>
</dbReference>
<evidence type="ECO:0000256" key="6">
    <source>
        <dbReference type="SAM" id="MobiDB-lite"/>
    </source>
</evidence>
<reference evidence="8 11" key="2">
    <citation type="submission" date="2020-07" db="EMBL/GenBank/DDBJ databases">
        <title>Sequencing the genomes of 1000 actinobacteria strains.</title>
        <authorList>
            <person name="Klenk H.-P."/>
        </authorList>
    </citation>
    <scope>NUCLEOTIDE SEQUENCE [LARGE SCALE GENOMIC DNA]</scope>
    <source>
        <strain evidence="8 11">DSM 45117</strain>
    </source>
</reference>
<dbReference type="Proteomes" id="UP000533017">
    <property type="component" value="Unassembled WGS sequence"/>
</dbReference>
<dbReference type="GO" id="GO:0005886">
    <property type="term" value="C:plasma membrane"/>
    <property type="evidence" value="ECO:0007669"/>
    <property type="project" value="UniProtKB-SubCell"/>
</dbReference>
<dbReference type="AlphaFoldDB" id="A0A1I2R0M8"/>
<dbReference type="EMBL" id="JACBZA010000001">
    <property type="protein sequence ID" value="NYH82401.1"/>
    <property type="molecule type" value="Genomic_DNA"/>
</dbReference>
<feature type="transmembrane region" description="Helical" evidence="7">
    <location>
        <begin position="276"/>
        <end position="299"/>
    </location>
</feature>
<dbReference type="EMBL" id="FOOI01000005">
    <property type="protein sequence ID" value="SFG34112.1"/>
    <property type="molecule type" value="Genomic_DNA"/>
</dbReference>
<dbReference type="STRING" id="504797.SAMN05421678_105193"/>
<dbReference type="RefSeq" id="WP_237768728.1">
    <property type="nucleotide sequence ID" value="NZ_FOOI01000005.1"/>
</dbReference>
<evidence type="ECO:0000313" key="10">
    <source>
        <dbReference type="Proteomes" id="UP000199052"/>
    </source>
</evidence>
<dbReference type="Proteomes" id="UP000199052">
    <property type="component" value="Unassembled WGS sequence"/>
</dbReference>
<feature type="transmembrane region" description="Helical" evidence="7">
    <location>
        <begin position="129"/>
        <end position="153"/>
    </location>
</feature>
<dbReference type="Pfam" id="PF03706">
    <property type="entry name" value="LPG_synthase_TM"/>
    <property type="match status" value="1"/>
</dbReference>
<feature type="transmembrane region" description="Helical" evidence="7">
    <location>
        <begin position="86"/>
        <end position="109"/>
    </location>
</feature>
<feature type="transmembrane region" description="Helical" evidence="7">
    <location>
        <begin position="243"/>
        <end position="264"/>
    </location>
</feature>
<evidence type="ECO:0000313" key="8">
    <source>
        <dbReference type="EMBL" id="NYH82401.1"/>
    </source>
</evidence>
<sequence length="410" mass="42510">MKVTGSAFHRPWVRTTLSVVSILIAVGLVAALPYLVGIDWGVIWAQFARLNGWVVAGLFALWGLGLWAYTWVLTASLPGLNHRQALTLNAVGSAVSNLMPFGGAAGVAVNFAMARSWGFRSHAIAVSTVASGICNVLARFLLPAVGLLALLAAGHVPDSWLAVPVGTASLGLFGLVAALVVALRWDRAAEVVGRAADRVLRVLPRRIRPADHQASAALARLRVTTSGLLRTSWLPMTLGMSTYLALQAALFCACLLATGAYLGVGEAIAAFALGRLLTTVVVTPGGFGIAEAGTAAVMIHLGGPAGPVTAAVLLFSMFTFVLEVPLGAVFWLLRSVSGSPARGGRLRLVPALTVPSTGAGRRTENAESVEGVEGAENAEDVDGSGHPDDTDHADHADHAGRAPRRSAAEH</sequence>
<evidence type="ECO:0000256" key="1">
    <source>
        <dbReference type="ARBA" id="ARBA00004651"/>
    </source>
</evidence>
<keyword evidence="3 7" id="KW-0812">Transmembrane</keyword>
<accession>A0A1I2R0M8</accession>
<feature type="transmembrane region" description="Helical" evidence="7">
    <location>
        <begin position="52"/>
        <end position="74"/>
    </location>
</feature>
<feature type="transmembrane region" description="Helical" evidence="7">
    <location>
        <begin position="160"/>
        <end position="183"/>
    </location>
</feature>
<keyword evidence="11" id="KW-1185">Reference proteome</keyword>
<comment type="subcellular location">
    <subcellularLocation>
        <location evidence="1">Cell membrane</location>
        <topology evidence="1">Multi-pass membrane protein</topology>
    </subcellularLocation>
</comment>
<evidence type="ECO:0000256" key="3">
    <source>
        <dbReference type="ARBA" id="ARBA00022692"/>
    </source>
</evidence>
<keyword evidence="2" id="KW-1003">Cell membrane</keyword>
<keyword evidence="4 7" id="KW-1133">Transmembrane helix</keyword>
<dbReference type="PANTHER" id="PTHR39087">
    <property type="entry name" value="UPF0104 MEMBRANE PROTEIN MJ1595"/>
    <property type="match status" value="1"/>
</dbReference>
<organism evidence="9 10">
    <name type="scientific">Actinopolymorpha cephalotaxi</name>
    <dbReference type="NCBI Taxonomy" id="504797"/>
    <lineage>
        <taxon>Bacteria</taxon>
        <taxon>Bacillati</taxon>
        <taxon>Actinomycetota</taxon>
        <taxon>Actinomycetes</taxon>
        <taxon>Propionibacteriales</taxon>
        <taxon>Actinopolymorphaceae</taxon>
        <taxon>Actinopolymorpha</taxon>
    </lineage>
</organism>
<evidence type="ECO:0000313" key="9">
    <source>
        <dbReference type="EMBL" id="SFG34112.1"/>
    </source>
</evidence>
<evidence type="ECO:0000256" key="2">
    <source>
        <dbReference type="ARBA" id="ARBA00022475"/>
    </source>
</evidence>
<feature type="transmembrane region" description="Helical" evidence="7">
    <location>
        <begin position="12"/>
        <end position="32"/>
    </location>
</feature>
<gene>
    <name evidence="8" type="ORF">FHR37_001252</name>
    <name evidence="9" type="ORF">SAMN05421678_105193</name>
</gene>
<evidence type="ECO:0000313" key="11">
    <source>
        <dbReference type="Proteomes" id="UP000533017"/>
    </source>
</evidence>
<feature type="compositionally biased region" description="Basic and acidic residues" evidence="6">
    <location>
        <begin position="383"/>
        <end position="410"/>
    </location>
</feature>
<keyword evidence="5 7" id="KW-0472">Membrane</keyword>
<proteinExistence type="predicted"/>
<reference evidence="9 10" key="1">
    <citation type="submission" date="2016-10" db="EMBL/GenBank/DDBJ databases">
        <authorList>
            <person name="de Groot N.N."/>
        </authorList>
    </citation>
    <scope>NUCLEOTIDE SEQUENCE [LARGE SCALE GENOMIC DNA]</scope>
    <source>
        <strain evidence="9 10">CPCC 202808</strain>
    </source>
</reference>
<evidence type="ECO:0000256" key="4">
    <source>
        <dbReference type="ARBA" id="ARBA00022989"/>
    </source>
</evidence>
<feature type="transmembrane region" description="Helical" evidence="7">
    <location>
        <begin position="311"/>
        <end position="333"/>
    </location>
</feature>
<evidence type="ECO:0000256" key="5">
    <source>
        <dbReference type="ARBA" id="ARBA00023136"/>
    </source>
</evidence>